<dbReference type="InterPro" id="IPR009594">
    <property type="entry name" value="Tscrpt_reg_HTH_AraC_N"/>
</dbReference>
<dbReference type="GO" id="GO:0043565">
    <property type="term" value="F:sequence-specific DNA binding"/>
    <property type="evidence" value="ECO:0007669"/>
    <property type="project" value="InterPro"/>
</dbReference>
<reference evidence="4 5" key="1">
    <citation type="submission" date="2020-08" db="EMBL/GenBank/DDBJ databases">
        <title>Draft genome sequencing of an Anaerocolumna strain isolated from anoxic soil subjected to BSD treatment.</title>
        <authorList>
            <person name="Uek A."/>
            <person name="Tonouchi A."/>
        </authorList>
    </citation>
    <scope>NUCLEOTIDE SEQUENCE [LARGE SCALE GENOMIC DNA]</scope>
    <source>
        <strain evidence="4 5">CTTW</strain>
    </source>
</reference>
<name>A0A7I8DUF2_9FIRM</name>
<dbReference type="PANTHER" id="PTHR43436:SF1">
    <property type="entry name" value="TRANSCRIPTIONAL REGULATORY PROTEIN"/>
    <property type="match status" value="1"/>
</dbReference>
<dbReference type="AlphaFoldDB" id="A0A7I8DUF2"/>
<accession>A0A7I8DUF2</accession>
<dbReference type="PROSITE" id="PS01124">
    <property type="entry name" value="HTH_ARAC_FAMILY_2"/>
    <property type="match status" value="1"/>
</dbReference>
<proteinExistence type="predicted"/>
<dbReference type="GO" id="GO:0003700">
    <property type="term" value="F:DNA-binding transcription factor activity"/>
    <property type="evidence" value="ECO:0007669"/>
    <property type="project" value="InterPro"/>
</dbReference>
<dbReference type="SUPFAM" id="SSF46689">
    <property type="entry name" value="Homeodomain-like"/>
    <property type="match status" value="2"/>
</dbReference>
<keyword evidence="2" id="KW-0804">Transcription</keyword>
<dbReference type="Pfam" id="PF12833">
    <property type="entry name" value="HTH_18"/>
    <property type="match status" value="1"/>
</dbReference>
<dbReference type="InterPro" id="IPR009057">
    <property type="entry name" value="Homeodomain-like_sf"/>
</dbReference>
<dbReference type="InterPro" id="IPR018060">
    <property type="entry name" value="HTH_AraC"/>
</dbReference>
<reference evidence="4 5" key="2">
    <citation type="submission" date="2020-08" db="EMBL/GenBank/DDBJ databases">
        <authorList>
            <person name="Ueki A."/>
            <person name="Tonouchi A."/>
        </authorList>
    </citation>
    <scope>NUCLEOTIDE SEQUENCE [LARGE SCALE GENOMIC DNA]</scope>
    <source>
        <strain evidence="4 5">CTTW</strain>
    </source>
</reference>
<keyword evidence="1" id="KW-0805">Transcription regulation</keyword>
<keyword evidence="5" id="KW-1185">Reference proteome</keyword>
<sequence length="313" mass="35596">MNNEILENKMKECQKDLILLLNRLVKTDGIHSTAIPALDIIRASGESEPLPVIYEPSLLVIVQGAKMVTLANESYRYDPTSYLVTSVHLPVYSRIIQADAQEPYLCIKLSFHINQIIDIVAESNKYLKEGKDSKRSLVIKRTNYDLLDAMLRLVRLLETDEDIKVISPLIIREILYRILKEDQGAVTQFAMIGNNASRISKVIGWINEEFAKPMKIENMAAKVNMSTSALYNQFKKVTSMSPLQYQKLIRLQAARRLLLAEESEAATVCFQVGYESPSQFSREYTRLFGLPPISDMKRLRSSTGINSYNIDQI</sequence>
<gene>
    <name evidence="4" type="ORF">bsdcttw_29670</name>
</gene>
<evidence type="ECO:0000313" key="4">
    <source>
        <dbReference type="EMBL" id="BCJ99926.1"/>
    </source>
</evidence>
<dbReference type="Gene3D" id="1.10.10.60">
    <property type="entry name" value="Homeodomain-like"/>
    <property type="match status" value="2"/>
</dbReference>
<protein>
    <submittedName>
        <fullName evidence="4">Transcriptional regulator</fullName>
    </submittedName>
</protein>
<dbReference type="KEGG" id="acht:bsdcttw_29670"/>
<evidence type="ECO:0000313" key="5">
    <source>
        <dbReference type="Proteomes" id="UP000515703"/>
    </source>
</evidence>
<dbReference type="RefSeq" id="WP_185255649.1">
    <property type="nucleotide sequence ID" value="NZ_AP023368.1"/>
</dbReference>
<evidence type="ECO:0000256" key="2">
    <source>
        <dbReference type="ARBA" id="ARBA00023163"/>
    </source>
</evidence>
<dbReference type="Pfam" id="PF06719">
    <property type="entry name" value="AraC_N"/>
    <property type="match status" value="1"/>
</dbReference>
<feature type="domain" description="HTH araC/xylS-type" evidence="3">
    <location>
        <begin position="200"/>
        <end position="298"/>
    </location>
</feature>
<evidence type="ECO:0000259" key="3">
    <source>
        <dbReference type="PROSITE" id="PS01124"/>
    </source>
</evidence>
<dbReference type="Proteomes" id="UP000515703">
    <property type="component" value="Chromosome"/>
</dbReference>
<dbReference type="SMART" id="SM00342">
    <property type="entry name" value="HTH_ARAC"/>
    <property type="match status" value="1"/>
</dbReference>
<evidence type="ECO:0000256" key="1">
    <source>
        <dbReference type="ARBA" id="ARBA00023015"/>
    </source>
</evidence>
<organism evidence="4 5">
    <name type="scientific">Anaerocolumna chitinilytica</name>
    <dbReference type="NCBI Taxonomy" id="1727145"/>
    <lineage>
        <taxon>Bacteria</taxon>
        <taxon>Bacillati</taxon>
        <taxon>Bacillota</taxon>
        <taxon>Clostridia</taxon>
        <taxon>Lachnospirales</taxon>
        <taxon>Lachnospiraceae</taxon>
        <taxon>Anaerocolumna</taxon>
    </lineage>
</organism>
<dbReference type="PANTHER" id="PTHR43436">
    <property type="entry name" value="ARAC-FAMILY TRANSCRIPTIONAL REGULATOR"/>
    <property type="match status" value="1"/>
</dbReference>
<dbReference type="EMBL" id="AP023368">
    <property type="protein sequence ID" value="BCJ99926.1"/>
    <property type="molecule type" value="Genomic_DNA"/>
</dbReference>